<dbReference type="PANTHER" id="PTHR36766:SF40">
    <property type="entry name" value="DISEASE RESISTANCE PROTEIN RGA3"/>
    <property type="match status" value="1"/>
</dbReference>
<dbReference type="SUPFAM" id="SSF52058">
    <property type="entry name" value="L domain-like"/>
    <property type="match status" value="1"/>
</dbReference>
<organism evidence="1 2">
    <name type="scientific">Dendrobium nobile</name>
    <name type="common">Orchid</name>
    <dbReference type="NCBI Taxonomy" id="94219"/>
    <lineage>
        <taxon>Eukaryota</taxon>
        <taxon>Viridiplantae</taxon>
        <taxon>Streptophyta</taxon>
        <taxon>Embryophyta</taxon>
        <taxon>Tracheophyta</taxon>
        <taxon>Spermatophyta</taxon>
        <taxon>Magnoliopsida</taxon>
        <taxon>Liliopsida</taxon>
        <taxon>Asparagales</taxon>
        <taxon>Orchidaceae</taxon>
        <taxon>Epidendroideae</taxon>
        <taxon>Malaxideae</taxon>
        <taxon>Dendrobiinae</taxon>
        <taxon>Dendrobium</taxon>
    </lineage>
</organism>
<dbReference type="PANTHER" id="PTHR36766">
    <property type="entry name" value="PLANT BROAD-SPECTRUM MILDEW RESISTANCE PROTEIN RPW8"/>
    <property type="match status" value="1"/>
</dbReference>
<evidence type="ECO:0000313" key="2">
    <source>
        <dbReference type="Proteomes" id="UP000829196"/>
    </source>
</evidence>
<evidence type="ECO:0008006" key="3">
    <source>
        <dbReference type="Google" id="ProtNLM"/>
    </source>
</evidence>
<dbReference type="AlphaFoldDB" id="A0A8T3AE81"/>
<proteinExistence type="predicted"/>
<gene>
    <name evidence="1" type="ORF">KFK09_024507</name>
</gene>
<keyword evidence="2" id="KW-1185">Reference proteome</keyword>
<dbReference type="InterPro" id="IPR032675">
    <property type="entry name" value="LRR_dom_sf"/>
</dbReference>
<sequence>MPKVKWLESKFDGNDKYHAFPLLEVLHISGLGALEDWFEAGVAAEDLYHCPKLKELPSLPSKLKSLKIGNIGWKTLNFCSISNSIPLETLEVFYCESITSLPLADEIARLAALRYLLVKKCPNLISLGRYPEVGNTNTCHVILRDLCINDPSVLLMEPLRSMTSLKRLTIMDNVELVSFPNEAKQWFLKVRYSLSELQFAFLNSLESLPSSLESLSSLQVLHILGVPMLRELPKLSRGWRLPSAQDCSYS</sequence>
<protein>
    <recommendedName>
        <fullName evidence="3">Disease resistance protein</fullName>
    </recommendedName>
</protein>
<name>A0A8T3AE81_DENNO</name>
<dbReference type="EMBL" id="JAGYWB010000017">
    <property type="protein sequence ID" value="KAI0494373.1"/>
    <property type="molecule type" value="Genomic_DNA"/>
</dbReference>
<comment type="caution">
    <text evidence="1">The sequence shown here is derived from an EMBL/GenBank/DDBJ whole genome shotgun (WGS) entry which is preliminary data.</text>
</comment>
<accession>A0A8T3AE81</accession>
<dbReference type="OrthoDB" id="26890at2759"/>
<dbReference type="Proteomes" id="UP000829196">
    <property type="component" value="Unassembled WGS sequence"/>
</dbReference>
<dbReference type="Gene3D" id="3.80.10.10">
    <property type="entry name" value="Ribonuclease Inhibitor"/>
    <property type="match status" value="1"/>
</dbReference>
<evidence type="ECO:0000313" key="1">
    <source>
        <dbReference type="EMBL" id="KAI0494373.1"/>
    </source>
</evidence>
<reference evidence="1" key="1">
    <citation type="journal article" date="2022" name="Front. Genet.">
        <title>Chromosome-Scale Assembly of the Dendrobium nobile Genome Provides Insights Into the Molecular Mechanism of the Biosynthesis of the Medicinal Active Ingredient of Dendrobium.</title>
        <authorList>
            <person name="Xu Q."/>
            <person name="Niu S.-C."/>
            <person name="Li K.-L."/>
            <person name="Zheng P.-J."/>
            <person name="Zhang X.-J."/>
            <person name="Jia Y."/>
            <person name="Liu Y."/>
            <person name="Niu Y.-X."/>
            <person name="Yu L.-H."/>
            <person name="Chen D.-F."/>
            <person name="Zhang G.-Q."/>
        </authorList>
    </citation>
    <scope>NUCLEOTIDE SEQUENCE</scope>
    <source>
        <tissue evidence="1">Leaf</tissue>
    </source>
</reference>
<dbReference type="SMR" id="A0A8T3AE81"/>